<dbReference type="SUPFAM" id="SSF54909">
    <property type="entry name" value="Dimeric alpha+beta barrel"/>
    <property type="match status" value="1"/>
</dbReference>
<comment type="caution">
    <text evidence="17">The sequence shown here is derived from an EMBL/GenBank/DDBJ whole genome shotgun (WGS) entry which is preliminary data.</text>
</comment>
<comment type="similarity">
    <text evidence="9 13">Belongs to the DyP-type peroxidase family.</text>
</comment>
<sequence length="425" mass="46653">MTEQKEEKFYEKKISRRQMLKYTGAGAAGIAIGASGLGGILNVFGMTAPDDDESAINKLNFYGAHQSGIANEVPTHVYFASLNVVVKTSKELQDLFKAWTPLAVRLMNGEPVGDSSPNGFVPAKDTGESKGLDASNLTITFGVGPSLFDKSELGLTHKRPSELKQLPHFPKDQLEDAYSDGDICIQACADDPQVAFHAVRNLIRAASGKVTMKWSQAGFNSYPMKKNKKQTPRNLFAFKDGSVNINTKSKKDMNDTVWVQPGESATWMTGGSYLVARRIQMHLETWDRTALGEQEATFGRHRDSGAPLGLNHELDDLALDRKEASGELTIPADSHGRLARESGERILRRSFSYSSGVLDSTGTFDAGLLFISFQKHPKQFIKIQNSFGRVDKLNEYITHRGSALFACFPGIQKGSYIGEALFTSL</sequence>
<organism evidence="17 18">
    <name type="scientific">Sporosarcina quadrami</name>
    <dbReference type="NCBI Taxonomy" id="2762234"/>
    <lineage>
        <taxon>Bacteria</taxon>
        <taxon>Bacillati</taxon>
        <taxon>Bacillota</taxon>
        <taxon>Bacilli</taxon>
        <taxon>Bacillales</taxon>
        <taxon>Caryophanaceae</taxon>
        <taxon>Sporosarcina</taxon>
    </lineage>
</organism>
<feature type="transmembrane region" description="Helical" evidence="14">
    <location>
        <begin position="20"/>
        <end position="44"/>
    </location>
</feature>
<dbReference type="Pfam" id="PF04261">
    <property type="entry name" value="Dyp_perox_N"/>
    <property type="match status" value="1"/>
</dbReference>
<dbReference type="PANTHER" id="PTHR30521">
    <property type="entry name" value="DEFERROCHELATASE/PEROXIDASE"/>
    <property type="match status" value="1"/>
</dbReference>
<dbReference type="InterPro" id="IPR048327">
    <property type="entry name" value="Dyp_perox_N"/>
</dbReference>
<gene>
    <name evidence="17" type="primary">efeB</name>
    <name evidence="17" type="ORF">H9649_14005</name>
</gene>
<dbReference type="Pfam" id="PF20628">
    <property type="entry name" value="Dyp_perox_C"/>
    <property type="match status" value="1"/>
</dbReference>
<evidence type="ECO:0000256" key="4">
    <source>
        <dbReference type="ARBA" id="ARBA00022723"/>
    </source>
</evidence>
<keyword evidence="3 13" id="KW-0349">Heme</keyword>
<evidence type="ECO:0000256" key="1">
    <source>
        <dbReference type="ARBA" id="ARBA00004196"/>
    </source>
</evidence>
<comment type="subcellular location">
    <subcellularLocation>
        <location evidence="1">Cell envelope</location>
    </subcellularLocation>
</comment>
<comment type="catalytic activity">
    <reaction evidence="12">
        <text>heme b + 2 H(+) = protoporphyrin IX + Fe(2+)</text>
        <dbReference type="Rhea" id="RHEA:22584"/>
        <dbReference type="ChEBI" id="CHEBI:15378"/>
        <dbReference type="ChEBI" id="CHEBI:29033"/>
        <dbReference type="ChEBI" id="CHEBI:57306"/>
        <dbReference type="ChEBI" id="CHEBI:60344"/>
        <dbReference type="EC" id="4.98.1.1"/>
    </reaction>
    <physiologicalReaction direction="left-to-right" evidence="12">
        <dbReference type="Rhea" id="RHEA:22585"/>
    </physiologicalReaction>
</comment>
<dbReference type="NCBIfam" id="TIGR01413">
    <property type="entry name" value="Dyp_perox_fam"/>
    <property type="match status" value="1"/>
</dbReference>
<evidence type="ECO:0000259" key="15">
    <source>
        <dbReference type="Pfam" id="PF04261"/>
    </source>
</evidence>
<dbReference type="InterPro" id="IPR006311">
    <property type="entry name" value="TAT_signal"/>
</dbReference>
<name>A0ABR8UCF4_9BACL</name>
<evidence type="ECO:0000256" key="9">
    <source>
        <dbReference type="ARBA" id="ARBA00025737"/>
    </source>
</evidence>
<evidence type="ECO:0000256" key="12">
    <source>
        <dbReference type="ARBA" id="ARBA00048856"/>
    </source>
</evidence>
<evidence type="ECO:0000256" key="10">
    <source>
        <dbReference type="ARBA" id="ARBA00033771"/>
    </source>
</evidence>
<evidence type="ECO:0000256" key="7">
    <source>
        <dbReference type="ARBA" id="ARBA00023004"/>
    </source>
</evidence>
<evidence type="ECO:0000313" key="18">
    <source>
        <dbReference type="Proteomes" id="UP000626786"/>
    </source>
</evidence>
<keyword evidence="7 13" id="KW-0408">Iron</keyword>
<comment type="function">
    <text evidence="13">Involved in the recovery of exogenous heme iron. Extracts iron from heme while preserving the protoporphyrin ring intact.</text>
</comment>
<keyword evidence="6 13" id="KW-0560">Oxidoreductase</keyword>
<feature type="domain" description="Dyp-type peroxidase C-terminal" evidence="16">
    <location>
        <begin position="231"/>
        <end position="410"/>
    </location>
</feature>
<dbReference type="PROSITE" id="PS51318">
    <property type="entry name" value="TAT"/>
    <property type="match status" value="1"/>
</dbReference>
<dbReference type="InterPro" id="IPR011008">
    <property type="entry name" value="Dimeric_a/b-barrel"/>
</dbReference>
<keyword evidence="14" id="KW-1133">Transmembrane helix</keyword>
<keyword evidence="14" id="KW-0812">Transmembrane</keyword>
<dbReference type="PANTHER" id="PTHR30521:SF4">
    <property type="entry name" value="DEFERROCHELATASE"/>
    <property type="match status" value="1"/>
</dbReference>
<dbReference type="EMBL" id="JACSQN010000013">
    <property type="protein sequence ID" value="MBD7985705.1"/>
    <property type="molecule type" value="Genomic_DNA"/>
</dbReference>
<protein>
    <recommendedName>
        <fullName evidence="10 13">Deferrochelatase</fullName>
        <ecNumber evidence="13">1.11.1.-</ecNumber>
    </recommendedName>
    <alternativeName>
        <fullName evidence="11 13">Peroxidase EfeB</fullName>
    </alternativeName>
</protein>
<dbReference type="PROSITE" id="PS51404">
    <property type="entry name" value="DYP_PEROXIDASE"/>
    <property type="match status" value="1"/>
</dbReference>
<dbReference type="Proteomes" id="UP000626786">
    <property type="component" value="Unassembled WGS sequence"/>
</dbReference>
<evidence type="ECO:0000256" key="3">
    <source>
        <dbReference type="ARBA" id="ARBA00022617"/>
    </source>
</evidence>
<evidence type="ECO:0000259" key="16">
    <source>
        <dbReference type="Pfam" id="PF20628"/>
    </source>
</evidence>
<keyword evidence="2 13" id="KW-0575">Peroxidase</keyword>
<evidence type="ECO:0000256" key="2">
    <source>
        <dbReference type="ARBA" id="ARBA00022559"/>
    </source>
</evidence>
<evidence type="ECO:0000256" key="8">
    <source>
        <dbReference type="ARBA" id="ARBA00023239"/>
    </source>
</evidence>
<evidence type="ECO:0000313" key="17">
    <source>
        <dbReference type="EMBL" id="MBD7985705.1"/>
    </source>
</evidence>
<keyword evidence="14" id="KW-0472">Membrane</keyword>
<proteinExistence type="inferred from homology"/>
<evidence type="ECO:0000256" key="5">
    <source>
        <dbReference type="ARBA" id="ARBA00022729"/>
    </source>
</evidence>
<accession>A0ABR8UCF4</accession>
<evidence type="ECO:0000256" key="14">
    <source>
        <dbReference type="SAM" id="Phobius"/>
    </source>
</evidence>
<dbReference type="InterPro" id="IPR048328">
    <property type="entry name" value="Dyp_perox_C"/>
</dbReference>
<dbReference type="EC" id="1.11.1.-" evidence="13"/>
<evidence type="ECO:0000256" key="11">
    <source>
        <dbReference type="ARBA" id="ARBA00033775"/>
    </source>
</evidence>
<dbReference type="InterPro" id="IPR006313">
    <property type="entry name" value="EfeB/EfeN"/>
</dbReference>
<keyword evidence="5" id="KW-0732">Signal</keyword>
<evidence type="ECO:0000256" key="13">
    <source>
        <dbReference type="RuleBase" id="RU365017"/>
    </source>
</evidence>
<dbReference type="InterPro" id="IPR006314">
    <property type="entry name" value="Dyp_peroxidase"/>
</dbReference>
<keyword evidence="8" id="KW-0456">Lyase</keyword>
<feature type="domain" description="Dyp-type peroxidase N-terminal" evidence="15">
    <location>
        <begin position="66"/>
        <end position="220"/>
    </location>
</feature>
<evidence type="ECO:0000256" key="6">
    <source>
        <dbReference type="ARBA" id="ARBA00023002"/>
    </source>
</evidence>
<reference evidence="17 18" key="1">
    <citation type="submission" date="2020-08" db="EMBL/GenBank/DDBJ databases">
        <title>A Genomic Blueprint of the Chicken Gut Microbiome.</title>
        <authorList>
            <person name="Gilroy R."/>
            <person name="Ravi A."/>
            <person name="Getino M."/>
            <person name="Pursley I."/>
            <person name="Horton D.L."/>
            <person name="Alikhan N.-F."/>
            <person name="Baker D."/>
            <person name="Gharbi K."/>
            <person name="Hall N."/>
            <person name="Watson M."/>
            <person name="Adriaenssens E.M."/>
            <person name="Foster-Nyarko E."/>
            <person name="Jarju S."/>
            <person name="Secka A."/>
            <person name="Antonio M."/>
            <person name="Oren A."/>
            <person name="Chaudhuri R."/>
            <person name="La Ragione R.M."/>
            <person name="Hildebrand F."/>
            <person name="Pallen M.J."/>
        </authorList>
    </citation>
    <scope>NUCLEOTIDE SEQUENCE [LARGE SCALE GENOMIC DNA]</scope>
    <source>
        <strain evidence="17 18">Sa2YVA2</strain>
    </source>
</reference>
<dbReference type="NCBIfam" id="TIGR01412">
    <property type="entry name" value="tat_substr_1"/>
    <property type="match status" value="1"/>
</dbReference>
<comment type="cofactor">
    <cofactor evidence="13">
        <name>heme b</name>
        <dbReference type="ChEBI" id="CHEBI:60344"/>
    </cofactor>
    <text evidence="13">Binds 1 heme b (iron(II)-protoporphyrin IX) group non-covalently per subunit.</text>
</comment>
<dbReference type="RefSeq" id="WP_191695532.1">
    <property type="nucleotide sequence ID" value="NZ_JACSQN010000013.1"/>
</dbReference>
<keyword evidence="18" id="KW-1185">Reference proteome</keyword>
<keyword evidence="4 13" id="KW-0479">Metal-binding</keyword>